<protein>
    <submittedName>
        <fullName evidence="1">(northern house mosquito) hypothetical protein</fullName>
    </submittedName>
</protein>
<proteinExistence type="predicted"/>
<dbReference type="AlphaFoldDB" id="A0A8D8AF61"/>
<evidence type="ECO:0000313" key="1">
    <source>
        <dbReference type="EMBL" id="CAG6455882.1"/>
    </source>
</evidence>
<sequence>MSVLGSKSTRLGLVYTWKDLTAYQQQIAFWYSSLASSSGFPRYQIAKSGWSTVWKHVVCIGERNIQLKFQYVRLLRESGLPSRARRKAKSPQAERIIVLAQSWQEPAVTECS</sequence>
<name>A0A8D8AF61_CULPI</name>
<organism evidence="1">
    <name type="scientific">Culex pipiens</name>
    <name type="common">House mosquito</name>
    <dbReference type="NCBI Taxonomy" id="7175"/>
    <lineage>
        <taxon>Eukaryota</taxon>
        <taxon>Metazoa</taxon>
        <taxon>Ecdysozoa</taxon>
        <taxon>Arthropoda</taxon>
        <taxon>Hexapoda</taxon>
        <taxon>Insecta</taxon>
        <taxon>Pterygota</taxon>
        <taxon>Neoptera</taxon>
        <taxon>Endopterygota</taxon>
        <taxon>Diptera</taxon>
        <taxon>Nematocera</taxon>
        <taxon>Culicoidea</taxon>
        <taxon>Culicidae</taxon>
        <taxon>Culicinae</taxon>
        <taxon>Culicini</taxon>
        <taxon>Culex</taxon>
        <taxon>Culex</taxon>
    </lineage>
</organism>
<accession>A0A8D8AF61</accession>
<dbReference type="EMBL" id="HBUE01029512">
    <property type="protein sequence ID" value="CAG6455882.1"/>
    <property type="molecule type" value="Transcribed_RNA"/>
</dbReference>
<reference evidence="1" key="1">
    <citation type="submission" date="2021-05" db="EMBL/GenBank/DDBJ databases">
        <authorList>
            <person name="Alioto T."/>
            <person name="Alioto T."/>
            <person name="Gomez Garrido J."/>
        </authorList>
    </citation>
    <scope>NUCLEOTIDE SEQUENCE</scope>
</reference>